<sequence>MAAVHQKSRGTFGSPRVHAELRAGGRHIGRKRVARLMRQQGLAARRRRRSVHTADSRHRQPVAPNVLARNFSPVQPDGAWVTDITYVWTRQGWLYR</sequence>
<organism evidence="3 4">
    <name type="scientific">Corallococcus soli</name>
    <dbReference type="NCBI Taxonomy" id="2710757"/>
    <lineage>
        <taxon>Bacteria</taxon>
        <taxon>Pseudomonadati</taxon>
        <taxon>Myxococcota</taxon>
        <taxon>Myxococcia</taxon>
        <taxon>Myxococcales</taxon>
        <taxon>Cystobacterineae</taxon>
        <taxon>Myxococcaceae</taxon>
        <taxon>Corallococcus</taxon>
    </lineage>
</organism>
<accession>A0ABR9PZ60</accession>
<dbReference type="EMBL" id="JAAIYO010000017">
    <property type="protein sequence ID" value="MBE4753212.1"/>
    <property type="molecule type" value="Genomic_DNA"/>
</dbReference>
<dbReference type="InterPro" id="IPR025948">
    <property type="entry name" value="HTH-like_dom"/>
</dbReference>
<gene>
    <name evidence="3" type="ORF">G4177_34185</name>
</gene>
<protein>
    <submittedName>
        <fullName evidence="3">IS3 family transposase</fullName>
    </submittedName>
</protein>
<keyword evidence="4" id="KW-1185">Reference proteome</keyword>
<evidence type="ECO:0000256" key="1">
    <source>
        <dbReference type="SAM" id="MobiDB-lite"/>
    </source>
</evidence>
<evidence type="ECO:0000313" key="3">
    <source>
        <dbReference type="EMBL" id="MBE4753212.1"/>
    </source>
</evidence>
<evidence type="ECO:0000259" key="2">
    <source>
        <dbReference type="Pfam" id="PF13276"/>
    </source>
</evidence>
<name>A0ABR9PZ60_9BACT</name>
<reference evidence="3 4" key="1">
    <citation type="submission" date="2020-02" db="EMBL/GenBank/DDBJ databases">
        <authorList>
            <person name="Babadi Z.K."/>
            <person name="Risdian C."/>
            <person name="Ebrahimipour G.H."/>
            <person name="Wink J."/>
        </authorList>
    </citation>
    <scope>NUCLEOTIDE SEQUENCE [LARGE SCALE GENOMIC DNA]</scope>
    <source>
        <strain evidence="3 4">ZKHCc1 1396</strain>
    </source>
</reference>
<dbReference type="Proteomes" id="UP001516472">
    <property type="component" value="Unassembled WGS sequence"/>
</dbReference>
<feature type="region of interest" description="Disordered" evidence="1">
    <location>
        <begin position="1"/>
        <end position="64"/>
    </location>
</feature>
<feature type="compositionally biased region" description="Basic residues" evidence="1">
    <location>
        <begin position="24"/>
        <end position="35"/>
    </location>
</feature>
<comment type="caution">
    <text evidence="3">The sequence shown here is derived from an EMBL/GenBank/DDBJ whole genome shotgun (WGS) entry which is preliminary data.</text>
</comment>
<dbReference type="Pfam" id="PF13276">
    <property type="entry name" value="HTH_21"/>
    <property type="match status" value="1"/>
</dbReference>
<dbReference type="InterPro" id="IPR050900">
    <property type="entry name" value="Transposase_IS3/IS150/IS904"/>
</dbReference>
<feature type="non-terminal residue" evidence="3">
    <location>
        <position position="96"/>
    </location>
</feature>
<feature type="domain" description="HTH-like" evidence="2">
    <location>
        <begin position="2"/>
        <end position="49"/>
    </location>
</feature>
<dbReference type="PANTHER" id="PTHR46889:SF4">
    <property type="entry name" value="TRANSPOSASE INSO FOR INSERTION SEQUENCE ELEMENT IS911B-RELATED"/>
    <property type="match status" value="1"/>
</dbReference>
<evidence type="ECO:0000313" key="4">
    <source>
        <dbReference type="Proteomes" id="UP001516472"/>
    </source>
</evidence>
<dbReference type="PANTHER" id="PTHR46889">
    <property type="entry name" value="TRANSPOSASE INSF FOR INSERTION SEQUENCE IS3B-RELATED"/>
    <property type="match status" value="1"/>
</dbReference>
<proteinExistence type="predicted"/>